<protein>
    <recommendedName>
        <fullName evidence="11">tRNA-specific 2-thiouridylase MnmA</fullName>
    </recommendedName>
</protein>
<dbReference type="InterPro" id="IPR046884">
    <property type="entry name" value="MnmA-like_central"/>
</dbReference>
<dbReference type="Pfam" id="PF20258">
    <property type="entry name" value="tRNA_Me_trans_C"/>
    <property type="match status" value="1"/>
</dbReference>
<dbReference type="PANTHER" id="PTHR11933:SF5">
    <property type="entry name" value="MITOCHONDRIAL TRNA-SPECIFIC 2-THIOURIDYLASE 1"/>
    <property type="match status" value="1"/>
</dbReference>
<dbReference type="InterPro" id="IPR014729">
    <property type="entry name" value="Rossmann-like_a/b/a_fold"/>
</dbReference>
<dbReference type="Gene3D" id="3.40.50.620">
    <property type="entry name" value="HUPs"/>
    <property type="match status" value="1"/>
</dbReference>
<dbReference type="Pfam" id="PF03054">
    <property type="entry name" value="tRNA_Me_trans"/>
    <property type="match status" value="1"/>
</dbReference>
<evidence type="ECO:0000256" key="1">
    <source>
        <dbReference type="ARBA" id="ARBA00022555"/>
    </source>
</evidence>
<dbReference type="Pfam" id="PF20259">
    <property type="entry name" value="tRNA_Me_trans_M"/>
    <property type="match status" value="1"/>
</dbReference>
<evidence type="ECO:0000256" key="3">
    <source>
        <dbReference type="ARBA" id="ARBA00022694"/>
    </source>
</evidence>
<dbReference type="Gene3D" id="2.40.30.10">
    <property type="entry name" value="Translation factors"/>
    <property type="match status" value="1"/>
</dbReference>
<evidence type="ECO:0000256" key="7">
    <source>
        <dbReference type="ARBA" id="ARBA00023157"/>
    </source>
</evidence>
<evidence type="ECO:0008006" key="11">
    <source>
        <dbReference type="Google" id="ProtNLM"/>
    </source>
</evidence>
<keyword evidence="1" id="KW-0820">tRNA-binding</keyword>
<keyword evidence="6" id="KW-0694">RNA-binding</keyword>
<dbReference type="GO" id="GO:0000049">
    <property type="term" value="F:tRNA binding"/>
    <property type="evidence" value="ECO:0007669"/>
    <property type="project" value="UniProtKB-KW"/>
</dbReference>
<dbReference type="EMBL" id="BARV01023770">
    <property type="protein sequence ID" value="GAI40557.1"/>
    <property type="molecule type" value="Genomic_DNA"/>
</dbReference>
<dbReference type="InterPro" id="IPR046885">
    <property type="entry name" value="MnmA-like_C"/>
</dbReference>
<comment type="caution">
    <text evidence="10">The sequence shown here is derived from an EMBL/GenBank/DDBJ whole genome shotgun (WGS) entry which is preliminary data.</text>
</comment>
<feature type="non-terminal residue" evidence="10">
    <location>
        <position position="1"/>
    </location>
</feature>
<dbReference type="GO" id="GO:0002143">
    <property type="term" value="P:tRNA wobble position uridine thiolation"/>
    <property type="evidence" value="ECO:0007669"/>
    <property type="project" value="TreeGrafter"/>
</dbReference>
<dbReference type="SUPFAM" id="SSF52402">
    <property type="entry name" value="Adenine nucleotide alpha hydrolases-like"/>
    <property type="match status" value="1"/>
</dbReference>
<evidence type="ECO:0000256" key="2">
    <source>
        <dbReference type="ARBA" id="ARBA00022679"/>
    </source>
</evidence>
<organism evidence="10">
    <name type="scientific">marine sediment metagenome</name>
    <dbReference type="NCBI Taxonomy" id="412755"/>
    <lineage>
        <taxon>unclassified sequences</taxon>
        <taxon>metagenomes</taxon>
        <taxon>ecological metagenomes</taxon>
    </lineage>
</organism>
<name>X1N979_9ZZZZ</name>
<reference evidence="10" key="1">
    <citation type="journal article" date="2014" name="Front. Microbiol.">
        <title>High frequency of phylogenetically diverse reductive dehalogenase-homologous genes in deep subseafloor sedimentary metagenomes.</title>
        <authorList>
            <person name="Kawai M."/>
            <person name="Futagami T."/>
            <person name="Toyoda A."/>
            <person name="Takaki Y."/>
            <person name="Nishi S."/>
            <person name="Hori S."/>
            <person name="Arai W."/>
            <person name="Tsubouchi T."/>
            <person name="Morono Y."/>
            <person name="Uchiyama I."/>
            <person name="Ito T."/>
            <person name="Fujiyama A."/>
            <person name="Inagaki F."/>
            <person name="Takami H."/>
        </authorList>
    </citation>
    <scope>NUCLEOTIDE SEQUENCE</scope>
    <source>
        <strain evidence="10">Expedition CK06-06</strain>
    </source>
</reference>
<sequence length="217" mass="24096">YFLYTLSQEKLRCVLFSLSSYSKAEVQQIARQRGLPVATKPSQDICFISQKHYHTFLSQRFLSLPGDIVDTQGKVLGHHQGIASYTIGQRHGLGLASGKPLYVIRIEPEHNRIVLGSEKELYSQDIAIRGLNWIAGELPSGPVPVTAKIRYKSRETAATLFPPRHCESERSEGEAISTVRFSQPQRAVTPGQAIVFYRGDEVVGGGIISNGEIKMQK</sequence>
<evidence type="ECO:0000259" key="9">
    <source>
        <dbReference type="Pfam" id="PF20259"/>
    </source>
</evidence>
<keyword evidence="3" id="KW-0819">tRNA processing</keyword>
<accession>X1N979</accession>
<dbReference type="FunFam" id="2.30.30.280:FF:000001">
    <property type="entry name" value="tRNA-specific 2-thiouridylase MnmA"/>
    <property type="match status" value="1"/>
</dbReference>
<feature type="domain" description="tRNA-specific 2-thiouridylase MnmA-like central" evidence="9">
    <location>
        <begin position="55"/>
        <end position="116"/>
    </location>
</feature>
<dbReference type="GO" id="GO:0016783">
    <property type="term" value="F:sulfurtransferase activity"/>
    <property type="evidence" value="ECO:0007669"/>
    <property type="project" value="InterPro"/>
</dbReference>
<keyword evidence="2" id="KW-0808">Transferase</keyword>
<evidence type="ECO:0000256" key="5">
    <source>
        <dbReference type="ARBA" id="ARBA00022840"/>
    </source>
</evidence>
<keyword evidence="5" id="KW-0067">ATP-binding</keyword>
<dbReference type="PANTHER" id="PTHR11933">
    <property type="entry name" value="TRNA 5-METHYLAMINOMETHYL-2-THIOURIDYLATE -METHYLTRANSFERASE"/>
    <property type="match status" value="1"/>
</dbReference>
<feature type="domain" description="tRNA-specific 2-thiouridylase MnmA-like C-terminal" evidence="8">
    <location>
        <begin position="124"/>
        <end position="208"/>
    </location>
</feature>
<evidence type="ECO:0000256" key="4">
    <source>
        <dbReference type="ARBA" id="ARBA00022741"/>
    </source>
</evidence>
<evidence type="ECO:0000256" key="6">
    <source>
        <dbReference type="ARBA" id="ARBA00022884"/>
    </source>
</evidence>
<dbReference type="Gene3D" id="2.30.30.280">
    <property type="entry name" value="Adenine nucleotide alpha hydrolases-like domains"/>
    <property type="match status" value="1"/>
</dbReference>
<proteinExistence type="predicted"/>
<evidence type="ECO:0000313" key="10">
    <source>
        <dbReference type="EMBL" id="GAI40557.1"/>
    </source>
</evidence>
<keyword evidence="4" id="KW-0547">Nucleotide-binding</keyword>
<dbReference type="GO" id="GO:0005524">
    <property type="term" value="F:ATP binding"/>
    <property type="evidence" value="ECO:0007669"/>
    <property type="project" value="UniProtKB-KW"/>
</dbReference>
<gene>
    <name evidence="10" type="ORF">S06H3_38929</name>
</gene>
<dbReference type="AlphaFoldDB" id="X1N979"/>
<dbReference type="InterPro" id="IPR023382">
    <property type="entry name" value="MnmA-like_central_sf"/>
</dbReference>
<evidence type="ECO:0000259" key="8">
    <source>
        <dbReference type="Pfam" id="PF20258"/>
    </source>
</evidence>
<keyword evidence="7" id="KW-1015">Disulfide bond</keyword>